<accession>A0A346NLF8</accession>
<keyword evidence="5" id="KW-0663">Pyridoxal phosphate</keyword>
<dbReference type="PANTHER" id="PTHR43488">
    <property type="entry name" value="GLUTAMATE-PYRUVATE AMINOTRANSFERASE ALAA"/>
    <property type="match status" value="1"/>
</dbReference>
<dbReference type="InterPro" id="IPR004839">
    <property type="entry name" value="Aminotransferase_I/II_large"/>
</dbReference>
<dbReference type="PANTHER" id="PTHR43488:SF2">
    <property type="entry name" value="GLUTAMATE-PYRUVATE AMINOTRANSFERASE ALAA"/>
    <property type="match status" value="1"/>
</dbReference>
<dbReference type="RefSeq" id="WP_117316412.1">
    <property type="nucleotide sequence ID" value="NZ_CP031769.1"/>
</dbReference>
<keyword evidence="3 8" id="KW-0032">Aminotransferase</keyword>
<dbReference type="OrthoDB" id="9803354at2"/>
<gene>
    <name evidence="8" type="ORF">D0Y50_08300</name>
</gene>
<reference evidence="8 9" key="1">
    <citation type="submission" date="2018-08" db="EMBL/GenBank/DDBJ databases">
        <title>Salinimonas sediminis sp. nov., a piezophilic bacterium isolated from a deep-sea sediment sample from the New Britain Trench.</title>
        <authorList>
            <person name="Cao J."/>
        </authorList>
    </citation>
    <scope>NUCLEOTIDE SEQUENCE [LARGE SCALE GENOMIC DNA]</scope>
    <source>
        <strain evidence="8 9">N102</strain>
    </source>
</reference>
<proteinExistence type="inferred from homology"/>
<dbReference type="KEGG" id="salm:D0Y50_08300"/>
<dbReference type="Gene3D" id="3.90.1150.10">
    <property type="entry name" value="Aspartate Aminotransferase, domain 1"/>
    <property type="match status" value="1"/>
</dbReference>
<evidence type="ECO:0000256" key="2">
    <source>
        <dbReference type="ARBA" id="ARBA00007441"/>
    </source>
</evidence>
<dbReference type="GO" id="GO:0004021">
    <property type="term" value="F:L-alanine:2-oxoglutarate aminotransferase activity"/>
    <property type="evidence" value="ECO:0007669"/>
    <property type="project" value="UniProtKB-EC"/>
</dbReference>
<dbReference type="GO" id="GO:0030170">
    <property type="term" value="F:pyridoxal phosphate binding"/>
    <property type="evidence" value="ECO:0007669"/>
    <property type="project" value="InterPro"/>
</dbReference>
<dbReference type="InterPro" id="IPR015421">
    <property type="entry name" value="PyrdxlP-dep_Trfase_major"/>
</dbReference>
<comment type="similarity">
    <text evidence="2">Belongs to the class-I pyridoxal-phosphate-dependent aminotransferase family.</text>
</comment>
<dbReference type="Gene3D" id="3.40.640.10">
    <property type="entry name" value="Type I PLP-dependent aspartate aminotransferase-like (Major domain)"/>
    <property type="match status" value="1"/>
</dbReference>
<comment type="cofactor">
    <cofactor evidence="1">
        <name>pyridoxal 5'-phosphate</name>
        <dbReference type="ChEBI" id="CHEBI:597326"/>
    </cofactor>
</comment>
<protein>
    <recommendedName>
        <fullName evidence="6">alanine transaminase</fullName>
        <ecNumber evidence="6">2.6.1.2</ecNumber>
    </recommendedName>
</protein>
<dbReference type="Proteomes" id="UP000262073">
    <property type="component" value="Chromosome"/>
</dbReference>
<sequence length="405" mass="45143">MKPVARSHKLDNVCYDIRGPIAAQARKMEDEGHRILKLNIGNPAPFGFEAPDDILKDVIYNLPTSQGYSDSTGIYGARVAVMQYYQQMNVKDLRINDVFIGNGVSELIMMSMQALLNTGDEVLLPSPDYPLWTAAVSLSSGTPVHYRCDELADWFPDIDDIKSKITARTRAIVLINPNNPTGAVYSEALLQEVVELAREHGLVIFSDEIYDKILYDGRQHTCIAALADDVFVVTLSGLSKNYRVAGFRAGWLVVSGNKRIASDYIEGLNILSSMRMCANVPCQTAIQTALGGYQSINELVAEGGRLRVQRDLAYNMLNEIEGIHCVKPKGAMYCFARVDAAKFNIKNDEQMILDLLSSEKVLLVHGRAFNLSEGIYFRLVFLPHSDMLTPAIRKINNFFSSYRQV</sequence>
<dbReference type="Pfam" id="PF00155">
    <property type="entry name" value="Aminotran_1_2"/>
    <property type="match status" value="1"/>
</dbReference>
<keyword evidence="4 8" id="KW-0808">Transferase</keyword>
<dbReference type="InterPro" id="IPR015424">
    <property type="entry name" value="PyrdxlP-dep_Trfase"/>
</dbReference>
<evidence type="ECO:0000313" key="9">
    <source>
        <dbReference type="Proteomes" id="UP000262073"/>
    </source>
</evidence>
<evidence type="ECO:0000256" key="6">
    <source>
        <dbReference type="ARBA" id="ARBA00026106"/>
    </source>
</evidence>
<dbReference type="EC" id="2.6.1.2" evidence="6"/>
<evidence type="ECO:0000259" key="7">
    <source>
        <dbReference type="Pfam" id="PF00155"/>
    </source>
</evidence>
<name>A0A346NLF8_9ALTE</name>
<evidence type="ECO:0000256" key="5">
    <source>
        <dbReference type="ARBA" id="ARBA00022898"/>
    </source>
</evidence>
<dbReference type="InterPro" id="IPR051926">
    <property type="entry name" value="Ala_Aminotransferase"/>
</dbReference>
<evidence type="ECO:0000256" key="1">
    <source>
        <dbReference type="ARBA" id="ARBA00001933"/>
    </source>
</evidence>
<evidence type="ECO:0000313" key="8">
    <source>
        <dbReference type="EMBL" id="AXR06365.1"/>
    </source>
</evidence>
<keyword evidence="9" id="KW-1185">Reference proteome</keyword>
<dbReference type="InterPro" id="IPR015422">
    <property type="entry name" value="PyrdxlP-dep_Trfase_small"/>
</dbReference>
<dbReference type="SUPFAM" id="SSF53383">
    <property type="entry name" value="PLP-dependent transferases"/>
    <property type="match status" value="1"/>
</dbReference>
<evidence type="ECO:0000256" key="3">
    <source>
        <dbReference type="ARBA" id="ARBA00022576"/>
    </source>
</evidence>
<evidence type="ECO:0000256" key="4">
    <source>
        <dbReference type="ARBA" id="ARBA00022679"/>
    </source>
</evidence>
<feature type="domain" description="Aminotransferase class I/classII large" evidence="7">
    <location>
        <begin position="35"/>
        <end position="387"/>
    </location>
</feature>
<dbReference type="EMBL" id="CP031769">
    <property type="protein sequence ID" value="AXR06365.1"/>
    <property type="molecule type" value="Genomic_DNA"/>
</dbReference>
<dbReference type="CDD" id="cd00609">
    <property type="entry name" value="AAT_like"/>
    <property type="match status" value="1"/>
</dbReference>
<dbReference type="AlphaFoldDB" id="A0A346NLF8"/>
<organism evidence="8 9">
    <name type="scientific">Salinimonas sediminis</name>
    <dbReference type="NCBI Taxonomy" id="2303538"/>
    <lineage>
        <taxon>Bacteria</taxon>
        <taxon>Pseudomonadati</taxon>
        <taxon>Pseudomonadota</taxon>
        <taxon>Gammaproteobacteria</taxon>
        <taxon>Alteromonadales</taxon>
        <taxon>Alteromonadaceae</taxon>
        <taxon>Alteromonas/Salinimonas group</taxon>
        <taxon>Salinimonas</taxon>
    </lineage>
</organism>